<evidence type="ECO:0000313" key="2">
    <source>
        <dbReference type="EMBL" id="WMW22473.1"/>
    </source>
</evidence>
<feature type="region of interest" description="Disordered" evidence="1">
    <location>
        <begin position="388"/>
        <end position="417"/>
    </location>
</feature>
<evidence type="ECO:0000313" key="3">
    <source>
        <dbReference type="Proteomes" id="UP001183006"/>
    </source>
</evidence>
<name>A0AA51YJD2_9EURY</name>
<gene>
    <name evidence="2" type="ORF">RE476_01250</name>
</gene>
<dbReference type="KEGG" id="mmav:RE476_01250"/>
<dbReference type="InterPro" id="IPR026453">
    <property type="entry name" value="PGF_pre_PGF"/>
</dbReference>
<dbReference type="Proteomes" id="UP001183006">
    <property type="component" value="Chromosome"/>
</dbReference>
<reference evidence="2" key="1">
    <citation type="submission" date="2023-08" db="EMBL/GenBank/DDBJ databases">
        <title>Methanolobus mangrovi sp. nov. and Methanolobus sediminis sp. nov, two novel methylotrophic methanogens isolated from mangrove sediments in China.</title>
        <authorList>
            <person name="Zhou J."/>
        </authorList>
    </citation>
    <scope>NUCLEOTIDE SEQUENCE</scope>
    <source>
        <strain evidence="2">FTZ2</strain>
    </source>
</reference>
<dbReference type="EMBL" id="CP133594">
    <property type="protein sequence ID" value="WMW22473.1"/>
    <property type="molecule type" value="Genomic_DNA"/>
</dbReference>
<proteinExistence type="predicted"/>
<keyword evidence="3" id="KW-1185">Reference proteome</keyword>
<evidence type="ECO:0000256" key="1">
    <source>
        <dbReference type="SAM" id="MobiDB-lite"/>
    </source>
</evidence>
<accession>A0AA51YJD2</accession>
<dbReference type="GeneID" id="84228725"/>
<dbReference type="NCBIfam" id="TIGR04213">
    <property type="entry name" value="PGF_pre_PGF"/>
    <property type="match status" value="1"/>
</dbReference>
<dbReference type="AlphaFoldDB" id="A0AA51YJD2"/>
<protein>
    <submittedName>
        <fullName evidence="2">PGF-pre-PGF domain-containing protein</fullName>
    </submittedName>
</protein>
<organism evidence="2 3">
    <name type="scientific">Methanolobus mangrovi</name>
    <dbReference type="NCBI Taxonomy" id="3072977"/>
    <lineage>
        <taxon>Archaea</taxon>
        <taxon>Methanobacteriati</taxon>
        <taxon>Methanobacteriota</taxon>
        <taxon>Stenosarchaea group</taxon>
        <taxon>Methanomicrobia</taxon>
        <taxon>Methanosarcinales</taxon>
        <taxon>Methanosarcinaceae</taxon>
        <taxon>Methanolobus</taxon>
    </lineage>
</organism>
<sequence>MKNNFISGSFRILQFAIFLGLIILPASAADSVVFFPSAAEVSTHTGESISFSTSSVNSSDVTWLLDGVMVQKDLSCTSSVYLVSKNEAEAYNLTVIVDDGTNVLTNEWFLEVIPDFDVTFSPDSEFITSRLDREPEFSVNVSEGSDILWYLDDELINTYANENDSSYIPSVSETENYSIKVHISNDNGSVWNQWYWTATATPSQIISGSSSGGTSSGSVFSAEDYSNVKAKYVSMQVVNKGAVTKFSFPDEKNPFDYLEFKSTVNSGYVKTTLEVLNNRSSSVSKNPDNAVYCYSNIILSNTVLESKMDDTRIIFHVDKGWIDENRIDVDSIRLNLYSNSDWKSFPVKVVNENDGNVSFVSTTSGFGNFAITGKANETLEDDIVVVDMGGSTMSDPSGRKSDDSGNRNNSNSENEDVLGSVLRSMKELFIKRNPVNN</sequence>
<dbReference type="RefSeq" id="WP_309308434.1">
    <property type="nucleotide sequence ID" value="NZ_CP133594.1"/>
</dbReference>